<feature type="region of interest" description="Disordered" evidence="1">
    <location>
        <begin position="126"/>
        <end position="162"/>
    </location>
</feature>
<dbReference type="EMBL" id="RBNI01004288">
    <property type="protein sequence ID" value="RUP47625.1"/>
    <property type="molecule type" value="Genomic_DNA"/>
</dbReference>
<feature type="region of interest" description="Disordered" evidence="1">
    <location>
        <begin position="88"/>
        <end position="112"/>
    </location>
</feature>
<evidence type="ECO:0000259" key="2">
    <source>
        <dbReference type="PROSITE" id="PS50848"/>
    </source>
</evidence>
<evidence type="ECO:0000313" key="4">
    <source>
        <dbReference type="Proteomes" id="UP000268093"/>
    </source>
</evidence>
<dbReference type="InterPro" id="IPR051213">
    <property type="entry name" value="START_lipid_transfer"/>
</dbReference>
<feature type="compositionally biased region" description="Low complexity" evidence="1">
    <location>
        <begin position="138"/>
        <end position="149"/>
    </location>
</feature>
<keyword evidence="4" id="KW-1185">Reference proteome</keyword>
<organism evidence="3 4">
    <name type="scientific">Jimgerdemannia flammicorona</name>
    <dbReference type="NCBI Taxonomy" id="994334"/>
    <lineage>
        <taxon>Eukaryota</taxon>
        <taxon>Fungi</taxon>
        <taxon>Fungi incertae sedis</taxon>
        <taxon>Mucoromycota</taxon>
        <taxon>Mucoromycotina</taxon>
        <taxon>Endogonomycetes</taxon>
        <taxon>Endogonales</taxon>
        <taxon>Endogonaceae</taxon>
        <taxon>Jimgerdemannia</taxon>
    </lineage>
</organism>
<protein>
    <recommendedName>
        <fullName evidence="2">START domain-containing protein</fullName>
    </recommendedName>
</protein>
<dbReference type="GO" id="GO:0005737">
    <property type="term" value="C:cytoplasm"/>
    <property type="evidence" value="ECO:0007669"/>
    <property type="project" value="UniProtKB-ARBA"/>
</dbReference>
<dbReference type="PANTHER" id="PTHR19308">
    <property type="entry name" value="PHOSPHATIDYLCHOLINE TRANSFER PROTEIN"/>
    <property type="match status" value="1"/>
</dbReference>
<dbReference type="PROSITE" id="PS50848">
    <property type="entry name" value="START"/>
    <property type="match status" value="1"/>
</dbReference>
<dbReference type="GO" id="GO:0008289">
    <property type="term" value="F:lipid binding"/>
    <property type="evidence" value="ECO:0007669"/>
    <property type="project" value="InterPro"/>
</dbReference>
<feature type="region of interest" description="Disordered" evidence="1">
    <location>
        <begin position="1"/>
        <end position="20"/>
    </location>
</feature>
<feature type="compositionally biased region" description="Pro residues" evidence="1">
    <location>
        <begin position="491"/>
        <end position="510"/>
    </location>
</feature>
<evidence type="ECO:0000256" key="1">
    <source>
        <dbReference type="SAM" id="MobiDB-lite"/>
    </source>
</evidence>
<dbReference type="InterPro" id="IPR023393">
    <property type="entry name" value="START-like_dom_sf"/>
</dbReference>
<feature type="compositionally biased region" description="Low complexity" evidence="1">
    <location>
        <begin position="458"/>
        <end position="470"/>
    </location>
</feature>
<sequence length="1133" mass="123203">HTHTHPVAPPTHFPHNPCRPHPRPIPPIPLLLPPPSPVVCLQYHVLSVNHTKKFLPFYLPLPSHSRPSLSFPTFLPFKKKRNPLPNMMRRRQQQQQQNSAQQQASQHNRLPAVAAVADDGTDWEAEFDNIANGGSASGSGPASRNFGPSTGNGGGNANTNIFSDDEDEAVLDELRSSGHPMTSNSGIGNGIAGSTSGGIGVDPIMTTSSYHVQQAENAMNSLKAIVRQDGWKKALKHKSGVVVYMKSGTIKGDKTPIFKGEGIIQGFSPQSIFYVIGMRKLWDEQYEDGNLVENLNETTSLTYEVTKASSTSRAHDLSLVEKIECSSDGIIIFAATSVETSKVPKIQGRVRSQIKESKLICMETVSLVPPGWVPAFAKKSLARRPLVISTIDEYLQKKAERMRAQNRNFGSVNANNRRPSVMSTASARSNPVRSSSLGPQPSPSSRPPSIQTANPEPSVSANSSRSNTTSTKKKISFAEPNASTLNTPNAVPAPVPAPTPAPTPAPPPSTPTSSHHILQPPSPSVSTSSRTSNAGESTAPSTPVPPRQTYPPHRHLEVQKRSMEQFKKLASHLENWTFHSEFKAVKIYTRAIPGATLPMLRGDGVVKHGWTAEQVCSVVQSFGARKLWDERFEDGRAVERFSQKEYLLHTQLRGIFPVNGRDLCAITTIETDPVTGIIFNVSSSVIDPAIPEDPKRVRAQMELSGWIFRPNFDDKGSTVSVDVTFISQVDFKGAMPSGIVRILTTETPRCVGRVEEYLQKYGCPPYIRRVAGKVVEEHFNPRIGTYELTYNAKHESSYKGRGGWCTDLRIGKKMYPNGFDVQVLPEQGVRVELAPDIGGVRVFTLSHEMEAQNITVRIVKNAGRTAEMTLNGKGVIPIGTKDGSEELAVAAAVAAAAHQASRTSTHTPSSSVSLAVEPVKAQLELQTTGLRQRHASNLSLTSASTRSSVQSLQSKFETASRPNYQSLPPPPPVPVPVPVTVPAPEPAPAPASAEPTQPQQQVPTLPPISEDTKSTLRPISYDVPPPLQPLVHYNGVVPSAPNSPMFGDPQQQLQQQLQQQFLQQQPLQQSQAPLPPIPNGYVMMVQPAPAPPQNRNNNIIIISDELSFNGQQLALVFLGMVFSYYMGKIACTC</sequence>
<dbReference type="AlphaFoldDB" id="A0A433D9U1"/>
<comment type="caution">
    <text evidence="3">The sequence shown here is derived from an EMBL/GenBank/DDBJ whole genome shotgun (WGS) entry which is preliminary data.</text>
</comment>
<dbReference type="PANTHER" id="PTHR19308:SF14">
    <property type="entry name" value="START DOMAIN-CONTAINING PROTEIN"/>
    <property type="match status" value="1"/>
</dbReference>
<feature type="region of interest" description="Disordered" evidence="1">
    <location>
        <begin position="405"/>
        <end position="552"/>
    </location>
</feature>
<proteinExistence type="predicted"/>
<feature type="compositionally biased region" description="Polar residues" evidence="1">
    <location>
        <begin position="405"/>
        <end position="433"/>
    </location>
</feature>
<reference evidence="3 4" key="1">
    <citation type="journal article" date="2018" name="New Phytol.">
        <title>Phylogenomics of Endogonaceae and evolution of mycorrhizas within Mucoromycota.</title>
        <authorList>
            <person name="Chang Y."/>
            <person name="Desiro A."/>
            <person name="Na H."/>
            <person name="Sandor L."/>
            <person name="Lipzen A."/>
            <person name="Clum A."/>
            <person name="Barry K."/>
            <person name="Grigoriev I.V."/>
            <person name="Martin F.M."/>
            <person name="Stajich J.E."/>
            <person name="Smith M.E."/>
            <person name="Bonito G."/>
            <person name="Spatafora J.W."/>
        </authorList>
    </citation>
    <scope>NUCLEOTIDE SEQUENCE [LARGE SCALE GENOMIC DNA]</scope>
    <source>
        <strain evidence="3 4">GMNB39</strain>
    </source>
</reference>
<dbReference type="Proteomes" id="UP000268093">
    <property type="component" value="Unassembled WGS sequence"/>
</dbReference>
<feature type="compositionally biased region" description="Low complexity" evidence="1">
    <location>
        <begin position="990"/>
        <end position="1003"/>
    </location>
</feature>
<dbReference type="Gene3D" id="3.30.530.20">
    <property type="match status" value="2"/>
</dbReference>
<feature type="domain" description="START" evidence="2">
    <location>
        <begin position="574"/>
        <end position="741"/>
    </location>
</feature>
<evidence type="ECO:0000313" key="3">
    <source>
        <dbReference type="EMBL" id="RUP47625.1"/>
    </source>
</evidence>
<dbReference type="CDD" id="cd00177">
    <property type="entry name" value="START"/>
    <property type="match status" value="2"/>
</dbReference>
<feature type="region of interest" description="Disordered" evidence="1">
    <location>
        <begin position="937"/>
        <end position="1012"/>
    </location>
</feature>
<accession>A0A433D9U1</accession>
<dbReference type="SUPFAM" id="SSF55961">
    <property type="entry name" value="Bet v1-like"/>
    <property type="match status" value="2"/>
</dbReference>
<dbReference type="Pfam" id="PF01852">
    <property type="entry name" value="START"/>
    <property type="match status" value="2"/>
</dbReference>
<feature type="compositionally biased region" description="Low complexity" evidence="1">
    <location>
        <begin position="93"/>
        <end position="106"/>
    </location>
</feature>
<name>A0A433D9U1_9FUNG</name>
<feature type="compositionally biased region" description="Pro residues" evidence="1">
    <location>
        <begin position="7"/>
        <end position="20"/>
    </location>
</feature>
<dbReference type="OrthoDB" id="196858at2759"/>
<feature type="non-terminal residue" evidence="3">
    <location>
        <position position="1"/>
    </location>
</feature>
<gene>
    <name evidence="3" type="ORF">BC936DRAFT_145515</name>
</gene>
<dbReference type="InterPro" id="IPR002913">
    <property type="entry name" value="START_lipid-bd_dom"/>
</dbReference>
<feature type="compositionally biased region" description="Polar residues" evidence="1">
    <location>
        <begin position="937"/>
        <end position="964"/>
    </location>
</feature>
<feature type="compositionally biased region" description="Pro residues" evidence="1">
    <location>
        <begin position="967"/>
        <end position="989"/>
    </location>
</feature>